<evidence type="ECO:0000313" key="1">
    <source>
        <dbReference type="EMBL" id="QCK15637.1"/>
    </source>
</evidence>
<dbReference type="Proteomes" id="UP000298616">
    <property type="component" value="Chromosome"/>
</dbReference>
<dbReference type="EMBL" id="CP028923">
    <property type="protein sequence ID" value="QCK15637.1"/>
    <property type="molecule type" value="Genomic_DNA"/>
</dbReference>
<dbReference type="RefSeq" id="WP_137091234.1">
    <property type="nucleotide sequence ID" value="NZ_CP028923.1"/>
</dbReference>
<reference evidence="1 2" key="1">
    <citation type="submission" date="2018-04" db="EMBL/GenBank/DDBJ databases">
        <title>Complete genome uncultured novel isolate.</title>
        <authorList>
            <person name="Merlino G."/>
        </authorList>
    </citation>
    <scope>NUCLEOTIDE SEQUENCE [LARGE SCALE GENOMIC DNA]</scope>
    <source>
        <strain evidence="2">R1DC9</strain>
    </source>
</reference>
<gene>
    <name evidence="1" type="ORF">DCC35_13230</name>
</gene>
<sequence>MAATGNNYIDFVNELVYGDLGTGELGVPPIAGAKNHIHWTRDNIPNSFSTTVTGTEFLTHHLDYMLARYEAWRSKYYLPPVRPWDGQNDMDTDQSAIVPGEGSLPATIDELGTSIREYYNGDFRTFLAVELDDEVKAPQSYRYWAFMKWASDLRRRVQGQPVYYVHKVFDRDGIESA</sequence>
<evidence type="ECO:0000313" key="2">
    <source>
        <dbReference type="Proteomes" id="UP000298616"/>
    </source>
</evidence>
<protein>
    <submittedName>
        <fullName evidence="1">Uncharacterized protein</fullName>
    </submittedName>
</protein>
<dbReference type="AlphaFoldDB" id="A0A4D7JLW6"/>
<organism evidence="1 2">
    <name type="scientific">Mangrovivirga cuniculi</name>
    <dbReference type="NCBI Taxonomy" id="2715131"/>
    <lineage>
        <taxon>Bacteria</taxon>
        <taxon>Pseudomonadati</taxon>
        <taxon>Bacteroidota</taxon>
        <taxon>Cytophagia</taxon>
        <taxon>Cytophagales</taxon>
        <taxon>Mangrovivirgaceae</taxon>
        <taxon>Mangrovivirga</taxon>
    </lineage>
</organism>
<name>A0A4D7JLW6_9BACT</name>
<proteinExistence type="predicted"/>
<dbReference type="KEGG" id="fpf:DCC35_13230"/>
<dbReference type="OrthoDB" id="1382395at2"/>
<keyword evidence="2" id="KW-1185">Reference proteome</keyword>
<accession>A0A4D7JLW6</accession>